<proteinExistence type="predicted"/>
<reference evidence="1" key="1">
    <citation type="submission" date="2022-11" db="EMBL/GenBank/DDBJ databases">
        <title>Minimal conservation of predation-associated metabolite biosynthetic gene clusters underscores biosynthetic potential of Myxococcota including descriptions for ten novel species: Archangium lansinium sp. nov., Myxococcus landrumus sp. nov., Nannocystis bai.</title>
        <authorList>
            <person name="Ahearne A."/>
            <person name="Stevens C."/>
            <person name="Dowd S."/>
        </authorList>
    </citation>
    <scope>NUCLEOTIDE SEQUENCE</scope>
    <source>
        <strain evidence="1">Fl3</strain>
    </source>
</reference>
<protein>
    <submittedName>
        <fullName evidence="1">Uncharacterized protein</fullName>
    </submittedName>
</protein>
<sequence>MIDGTLASLLAAALDSGGSTELPATKRMVDVPPAYLLASPPPRP</sequence>
<evidence type="ECO:0000313" key="1">
    <source>
        <dbReference type="EMBL" id="WAS94937.1"/>
    </source>
</evidence>
<dbReference type="EMBL" id="CP114040">
    <property type="protein sequence ID" value="WAS94937.1"/>
    <property type="molecule type" value="Genomic_DNA"/>
</dbReference>
<dbReference type="RefSeq" id="WP_269037271.1">
    <property type="nucleotide sequence ID" value="NZ_CP114040.1"/>
</dbReference>
<gene>
    <name evidence="1" type="ORF">O0S08_02145</name>
</gene>
<accession>A0ABY7H788</accession>
<dbReference type="Proteomes" id="UP001164459">
    <property type="component" value="Chromosome"/>
</dbReference>
<organism evidence="1 2">
    <name type="scientific">Nannocystis punicea</name>
    <dbReference type="NCBI Taxonomy" id="2995304"/>
    <lineage>
        <taxon>Bacteria</taxon>
        <taxon>Pseudomonadati</taxon>
        <taxon>Myxococcota</taxon>
        <taxon>Polyangia</taxon>
        <taxon>Nannocystales</taxon>
        <taxon>Nannocystaceae</taxon>
        <taxon>Nannocystis</taxon>
    </lineage>
</organism>
<keyword evidence="2" id="KW-1185">Reference proteome</keyword>
<name>A0ABY7H788_9BACT</name>
<evidence type="ECO:0000313" key="2">
    <source>
        <dbReference type="Proteomes" id="UP001164459"/>
    </source>
</evidence>